<evidence type="ECO:0000313" key="4">
    <source>
        <dbReference type="Proteomes" id="UP000198324"/>
    </source>
</evidence>
<dbReference type="OrthoDB" id="9760688at2"/>
<dbReference type="Pfam" id="PF01075">
    <property type="entry name" value="Glyco_transf_9"/>
    <property type="match status" value="1"/>
</dbReference>
<evidence type="ECO:0000256" key="2">
    <source>
        <dbReference type="ARBA" id="ARBA00022679"/>
    </source>
</evidence>
<accession>A0A239B200</accession>
<keyword evidence="2 3" id="KW-0808">Transferase</keyword>
<reference evidence="3 4" key="1">
    <citation type="submission" date="2017-06" db="EMBL/GenBank/DDBJ databases">
        <authorList>
            <person name="Kim H.J."/>
            <person name="Triplett B.A."/>
        </authorList>
    </citation>
    <scope>NUCLEOTIDE SEQUENCE [LARGE SCALE GENOMIC DNA]</scope>
    <source>
        <strain evidence="3 4">DSM 13116</strain>
    </source>
</reference>
<dbReference type="SUPFAM" id="SSF53756">
    <property type="entry name" value="UDP-Glycosyltransferase/glycogen phosphorylase"/>
    <property type="match status" value="1"/>
</dbReference>
<dbReference type="RefSeq" id="WP_089274541.1">
    <property type="nucleotide sequence ID" value="NZ_FZOC01000004.1"/>
</dbReference>
<gene>
    <name evidence="3" type="ORF">SAMN04488503_2342</name>
</gene>
<dbReference type="Proteomes" id="UP000198324">
    <property type="component" value="Unassembled WGS sequence"/>
</dbReference>
<protein>
    <submittedName>
        <fullName evidence="3">ADP-heptose:LPS heptosyltransferase</fullName>
    </submittedName>
</protein>
<proteinExistence type="predicted"/>
<dbReference type="PANTHER" id="PTHR30160">
    <property type="entry name" value="TETRAACYLDISACCHARIDE 4'-KINASE-RELATED"/>
    <property type="match status" value="1"/>
</dbReference>
<dbReference type="GO" id="GO:0005829">
    <property type="term" value="C:cytosol"/>
    <property type="evidence" value="ECO:0007669"/>
    <property type="project" value="TreeGrafter"/>
</dbReference>
<evidence type="ECO:0000313" key="3">
    <source>
        <dbReference type="EMBL" id="SNS01268.1"/>
    </source>
</evidence>
<dbReference type="GO" id="GO:0009244">
    <property type="term" value="P:lipopolysaccharide core region biosynthetic process"/>
    <property type="evidence" value="ECO:0007669"/>
    <property type="project" value="TreeGrafter"/>
</dbReference>
<name>A0A239B200_9BACT</name>
<dbReference type="GO" id="GO:0008713">
    <property type="term" value="F:ADP-heptose-lipopolysaccharide heptosyltransferase activity"/>
    <property type="evidence" value="ECO:0007669"/>
    <property type="project" value="TreeGrafter"/>
</dbReference>
<dbReference type="Gene3D" id="3.40.50.2000">
    <property type="entry name" value="Glycogen Phosphorylase B"/>
    <property type="match status" value="2"/>
</dbReference>
<evidence type="ECO:0000256" key="1">
    <source>
        <dbReference type="ARBA" id="ARBA00022676"/>
    </source>
</evidence>
<dbReference type="InterPro" id="IPR051199">
    <property type="entry name" value="LPS_LOS_Heptosyltrfase"/>
</dbReference>
<dbReference type="AlphaFoldDB" id="A0A239B200"/>
<sequence>MVRDIPDRWAVYRASALGDVTLITGVLAWWHKSRDARFTVITRHTLAPILSGHPAVDEVVGVTQAEINGHDWWRKSRSIASDLAGMGFIDLHRSLRSLALTLRWEGPVRGYPKFGIARRIYNRFPFPALERRLSALNVPQRYALALDATPPPAQELRPVIHLSEAELAGAVQHLTHVGLTRPFVALHPFATHPDKAWPMGYWLSLIPLIERQGLDWVIVGKNPDHLQALDDPRNLTGRTALRETCAILSRASALVTGDSGPMHLATAVGTPVVALFGPTARAWGFYPSGPFDTVLERDLPCRPCSLHGTARCKTGRECLTSIEPEEVAERLFATLERAGT</sequence>
<dbReference type="CDD" id="cd03789">
    <property type="entry name" value="GT9_LPS_heptosyltransferase"/>
    <property type="match status" value="1"/>
</dbReference>
<dbReference type="InterPro" id="IPR002201">
    <property type="entry name" value="Glyco_trans_9"/>
</dbReference>
<keyword evidence="4" id="KW-1185">Reference proteome</keyword>
<keyword evidence="1" id="KW-0328">Glycosyltransferase</keyword>
<dbReference type="EMBL" id="FZOC01000004">
    <property type="protein sequence ID" value="SNS01268.1"/>
    <property type="molecule type" value="Genomic_DNA"/>
</dbReference>
<organism evidence="3 4">
    <name type="scientific">Humidesulfovibrio mexicanus</name>
    <dbReference type="NCBI Taxonomy" id="147047"/>
    <lineage>
        <taxon>Bacteria</taxon>
        <taxon>Pseudomonadati</taxon>
        <taxon>Thermodesulfobacteriota</taxon>
        <taxon>Desulfovibrionia</taxon>
        <taxon>Desulfovibrionales</taxon>
        <taxon>Desulfovibrionaceae</taxon>
        <taxon>Humidesulfovibrio</taxon>
    </lineage>
</organism>